<keyword evidence="3" id="KW-1185">Reference proteome</keyword>
<dbReference type="EMBL" id="AWUE01019059">
    <property type="protein sequence ID" value="OMO76706.1"/>
    <property type="molecule type" value="Genomic_DNA"/>
</dbReference>
<reference evidence="3" key="1">
    <citation type="submission" date="2013-09" db="EMBL/GenBank/DDBJ databases">
        <title>Corchorus olitorius genome sequencing.</title>
        <authorList>
            <person name="Alam M."/>
            <person name="Haque M.S."/>
            <person name="Islam M.S."/>
            <person name="Emdad E.M."/>
            <person name="Islam M.M."/>
            <person name="Ahmed B."/>
            <person name="Halim A."/>
            <person name="Hossen Q.M.M."/>
            <person name="Hossain M.Z."/>
            <person name="Ahmed R."/>
            <person name="Khan M.M."/>
            <person name="Islam R."/>
            <person name="Rashid M.M."/>
            <person name="Khan S.A."/>
            <person name="Rahman M.S."/>
            <person name="Alam M."/>
            <person name="Yahiya A.S."/>
            <person name="Khan M.S."/>
            <person name="Azam M.S."/>
            <person name="Haque T."/>
            <person name="Lashkar M.Z.H."/>
            <person name="Akhand A.I."/>
            <person name="Morshed G."/>
            <person name="Roy S."/>
            <person name="Uddin K.S."/>
            <person name="Rabeya T."/>
            <person name="Hossain A.S."/>
            <person name="Chowdhury A."/>
            <person name="Snigdha A.R."/>
            <person name="Mortoza M.S."/>
            <person name="Matin S.A."/>
            <person name="Hoque S.M.E."/>
            <person name="Islam M.K."/>
            <person name="Roy D.K."/>
            <person name="Haider R."/>
            <person name="Moosa M.M."/>
            <person name="Elias S.M."/>
            <person name="Hasan A.M."/>
            <person name="Jahan S."/>
            <person name="Shafiuddin M."/>
            <person name="Mahmood N."/>
            <person name="Shommy N.S."/>
        </authorList>
    </citation>
    <scope>NUCLEOTIDE SEQUENCE [LARGE SCALE GENOMIC DNA]</scope>
    <source>
        <strain evidence="3">cv. O-4</strain>
    </source>
</reference>
<evidence type="ECO:0000256" key="1">
    <source>
        <dbReference type="SAM" id="MobiDB-lite"/>
    </source>
</evidence>
<dbReference type="AlphaFoldDB" id="A0A1R3I288"/>
<organism evidence="2 3">
    <name type="scientific">Corchorus olitorius</name>
    <dbReference type="NCBI Taxonomy" id="93759"/>
    <lineage>
        <taxon>Eukaryota</taxon>
        <taxon>Viridiplantae</taxon>
        <taxon>Streptophyta</taxon>
        <taxon>Embryophyta</taxon>
        <taxon>Tracheophyta</taxon>
        <taxon>Spermatophyta</taxon>
        <taxon>Magnoliopsida</taxon>
        <taxon>eudicotyledons</taxon>
        <taxon>Gunneridae</taxon>
        <taxon>Pentapetalae</taxon>
        <taxon>rosids</taxon>
        <taxon>malvids</taxon>
        <taxon>Malvales</taxon>
        <taxon>Malvaceae</taxon>
        <taxon>Grewioideae</taxon>
        <taxon>Apeibeae</taxon>
        <taxon>Corchorus</taxon>
    </lineage>
</organism>
<accession>A0A1R3I288</accession>
<gene>
    <name evidence="2" type="ORF">COLO4_25473</name>
</gene>
<sequence length="64" mass="7342">MNLNPTEPKFHHSDLHPPPSDPPDLKICYSPSLQFQTPPRNRPKCFQIPAAEPPGRPLLRRHEP</sequence>
<dbReference type="Proteomes" id="UP000187203">
    <property type="component" value="Unassembled WGS sequence"/>
</dbReference>
<evidence type="ECO:0000313" key="3">
    <source>
        <dbReference type="Proteomes" id="UP000187203"/>
    </source>
</evidence>
<evidence type="ECO:0000313" key="2">
    <source>
        <dbReference type="EMBL" id="OMO76706.1"/>
    </source>
</evidence>
<comment type="caution">
    <text evidence="2">The sequence shown here is derived from an EMBL/GenBank/DDBJ whole genome shotgun (WGS) entry which is preliminary data.</text>
</comment>
<proteinExistence type="predicted"/>
<name>A0A1R3I288_9ROSI</name>
<protein>
    <submittedName>
        <fullName evidence="2">Uncharacterized protein</fullName>
    </submittedName>
</protein>
<feature type="region of interest" description="Disordered" evidence="1">
    <location>
        <begin position="1"/>
        <end position="64"/>
    </location>
</feature>